<keyword evidence="1" id="KW-0378">Hydrolase</keyword>
<dbReference type="InterPro" id="IPR029058">
    <property type="entry name" value="AB_hydrolase_fold"/>
</dbReference>
<keyword evidence="5" id="KW-1185">Reference proteome</keyword>
<sequence length="304" mass="32916">MRSCCHEVLARRVRQAGQTGVRSERAETTAIRPDLHPECANLDMHVDSARVRRPTRRARLASMSADPFDTRSVDPNSVDPSNADPNGGDERRQPPKPLVVLIHGEGQMPTSWQSQVEALADDFQLAAPWIRGLRPGAKDDFDMARAASDLMMLPISHGVRSMHVVGLSLGGTIALRIALEQPDLVDRLVLVNTHPEPSSMQLKVQAAALKMMSRRRLAAQGINKDAAQAVLKSMAADRVGDRLGEIQADTLVIASAGDRNRSDAATRLATTIPGATMELLAGGQLLNSDNPDGLNDLLVRFLKP</sequence>
<dbReference type="PANTHER" id="PTHR43798">
    <property type="entry name" value="MONOACYLGLYCEROL LIPASE"/>
    <property type="match status" value="1"/>
</dbReference>
<dbReference type="GO" id="GO:0016787">
    <property type="term" value="F:hydrolase activity"/>
    <property type="evidence" value="ECO:0007669"/>
    <property type="project" value="UniProtKB-KW"/>
</dbReference>
<evidence type="ECO:0000313" key="5">
    <source>
        <dbReference type="Proteomes" id="UP000216300"/>
    </source>
</evidence>
<evidence type="ECO:0000256" key="2">
    <source>
        <dbReference type="SAM" id="MobiDB-lite"/>
    </source>
</evidence>
<evidence type="ECO:0000256" key="1">
    <source>
        <dbReference type="ARBA" id="ARBA00022801"/>
    </source>
</evidence>
<protein>
    <recommendedName>
        <fullName evidence="3">AB hydrolase-1 domain-containing protein</fullName>
    </recommendedName>
</protein>
<gene>
    <name evidence="4" type="ORF">CGZ91_12040</name>
</gene>
<dbReference type="Gene3D" id="3.40.50.1820">
    <property type="entry name" value="alpha/beta hydrolase"/>
    <property type="match status" value="1"/>
</dbReference>
<comment type="caution">
    <text evidence="4">The sequence shown here is derived from an EMBL/GenBank/DDBJ whole genome shotgun (WGS) entry which is preliminary data.</text>
</comment>
<dbReference type="GO" id="GO:0016020">
    <property type="term" value="C:membrane"/>
    <property type="evidence" value="ECO:0007669"/>
    <property type="project" value="TreeGrafter"/>
</dbReference>
<dbReference type="AlphaFoldDB" id="A0A255ECK7"/>
<feature type="region of interest" description="Disordered" evidence="2">
    <location>
        <begin position="53"/>
        <end position="95"/>
    </location>
</feature>
<dbReference type="OrthoDB" id="7958481at2"/>
<evidence type="ECO:0000313" key="4">
    <source>
        <dbReference type="EMBL" id="OYN89000.1"/>
    </source>
</evidence>
<dbReference type="InterPro" id="IPR000073">
    <property type="entry name" value="AB_hydrolase_1"/>
</dbReference>
<dbReference type="PANTHER" id="PTHR43798:SF31">
    <property type="entry name" value="AB HYDROLASE SUPERFAMILY PROTEIN YCLE"/>
    <property type="match status" value="1"/>
</dbReference>
<name>A0A255ECK7_9ACTN</name>
<feature type="compositionally biased region" description="Polar residues" evidence="2">
    <location>
        <begin position="73"/>
        <end position="84"/>
    </location>
</feature>
<organism evidence="4 5">
    <name type="scientific">Parenemella sanctibonifatiensis</name>
    <dbReference type="NCBI Taxonomy" id="2016505"/>
    <lineage>
        <taxon>Bacteria</taxon>
        <taxon>Bacillati</taxon>
        <taxon>Actinomycetota</taxon>
        <taxon>Actinomycetes</taxon>
        <taxon>Propionibacteriales</taxon>
        <taxon>Propionibacteriaceae</taxon>
        <taxon>Parenemella</taxon>
    </lineage>
</organism>
<feature type="region of interest" description="Disordered" evidence="2">
    <location>
        <begin position="15"/>
        <end position="34"/>
    </location>
</feature>
<reference evidence="4 5" key="1">
    <citation type="submission" date="2017-07" db="EMBL/GenBank/DDBJ databases">
        <title>Draft whole genome sequences of clinical Proprionibacteriaceae strains.</title>
        <authorList>
            <person name="Bernier A.-M."/>
            <person name="Bernard K."/>
            <person name="Domingo M.-C."/>
        </authorList>
    </citation>
    <scope>NUCLEOTIDE SEQUENCE [LARGE SCALE GENOMIC DNA]</scope>
    <source>
        <strain evidence="4 5">NML 150081</strain>
    </source>
</reference>
<dbReference type="Pfam" id="PF00561">
    <property type="entry name" value="Abhydrolase_1"/>
    <property type="match status" value="1"/>
</dbReference>
<accession>A0A255ECK7</accession>
<feature type="domain" description="AB hydrolase-1" evidence="3">
    <location>
        <begin position="97"/>
        <end position="242"/>
    </location>
</feature>
<dbReference type="SUPFAM" id="SSF53474">
    <property type="entry name" value="alpha/beta-Hydrolases"/>
    <property type="match status" value="1"/>
</dbReference>
<feature type="compositionally biased region" description="Basic and acidic residues" evidence="2">
    <location>
        <begin position="22"/>
        <end position="34"/>
    </location>
</feature>
<proteinExistence type="predicted"/>
<dbReference type="Proteomes" id="UP000216300">
    <property type="component" value="Unassembled WGS sequence"/>
</dbReference>
<dbReference type="InterPro" id="IPR050266">
    <property type="entry name" value="AB_hydrolase_sf"/>
</dbReference>
<dbReference type="EMBL" id="NMVJ01000010">
    <property type="protein sequence ID" value="OYN89000.1"/>
    <property type="molecule type" value="Genomic_DNA"/>
</dbReference>
<evidence type="ECO:0000259" key="3">
    <source>
        <dbReference type="Pfam" id="PF00561"/>
    </source>
</evidence>